<gene>
    <name evidence="1" type="ORF">EAH82_01800</name>
</gene>
<proteinExistence type="predicted"/>
<dbReference type="RefSeq" id="WP_140838141.1">
    <property type="nucleotide sequence ID" value="NZ_RCZI01000001.1"/>
</dbReference>
<evidence type="ECO:0000313" key="2">
    <source>
        <dbReference type="Proteomes" id="UP000319212"/>
    </source>
</evidence>
<reference evidence="1 2" key="1">
    <citation type="journal article" date="2019" name="Environ. Microbiol.">
        <title>Species interactions and distinct microbial communities in high Arctic permafrost affected cryosols are associated with the CH4 and CO2 gas fluxes.</title>
        <authorList>
            <person name="Altshuler I."/>
            <person name="Hamel J."/>
            <person name="Turney S."/>
            <person name="Magnuson E."/>
            <person name="Levesque R."/>
            <person name="Greer C."/>
            <person name="Whyte L.G."/>
        </authorList>
    </citation>
    <scope>NUCLEOTIDE SEQUENCE [LARGE SCALE GENOMIC DNA]</scope>
    <source>
        <strain evidence="1 2">S06.C</strain>
    </source>
</reference>
<dbReference type="OrthoDB" id="8687946at2"/>
<sequence length="106" mass="11940">MSSADIAAHLRLLATGCVEWRVQHPVEKSYCMTFSRSDCSNPEREAREWLVDHKRRFPNSRHAGFEVAEVLVYNELERAALNAADVLDAHARSIFDVSRETGGPGK</sequence>
<comment type="caution">
    <text evidence="1">The sequence shown here is derived from an EMBL/GenBank/DDBJ whole genome shotgun (WGS) entry which is preliminary data.</text>
</comment>
<protein>
    <submittedName>
        <fullName evidence="1">Uncharacterized protein</fullName>
    </submittedName>
</protein>
<evidence type="ECO:0000313" key="1">
    <source>
        <dbReference type="EMBL" id="TPG30256.1"/>
    </source>
</evidence>
<accession>A0A502E139</accession>
<dbReference type="EMBL" id="RCZI01000001">
    <property type="protein sequence ID" value="TPG30256.1"/>
    <property type="molecule type" value="Genomic_DNA"/>
</dbReference>
<name>A0A502E139_9BURK</name>
<dbReference type="AlphaFoldDB" id="A0A502E139"/>
<dbReference type="Proteomes" id="UP000319212">
    <property type="component" value="Unassembled WGS sequence"/>
</dbReference>
<organism evidence="1 2">
    <name type="scientific">Variovorax guangxiensis</name>
    <dbReference type="NCBI Taxonomy" id="1775474"/>
    <lineage>
        <taxon>Bacteria</taxon>
        <taxon>Pseudomonadati</taxon>
        <taxon>Pseudomonadota</taxon>
        <taxon>Betaproteobacteria</taxon>
        <taxon>Burkholderiales</taxon>
        <taxon>Comamonadaceae</taxon>
        <taxon>Variovorax</taxon>
    </lineage>
</organism>